<evidence type="ECO:0008006" key="4">
    <source>
        <dbReference type="Google" id="ProtNLM"/>
    </source>
</evidence>
<dbReference type="InterPro" id="IPR009959">
    <property type="entry name" value="Cyclase_SnoaL-like"/>
</dbReference>
<dbReference type="RefSeq" id="WP_077964170.1">
    <property type="nucleotide sequence ID" value="NZ_CP045178.1"/>
</dbReference>
<dbReference type="PANTHER" id="PTHR38436">
    <property type="entry name" value="POLYKETIDE CYCLASE SNOAL-LIKE DOMAIN"/>
    <property type="match status" value="1"/>
</dbReference>
<feature type="region of interest" description="Disordered" evidence="1">
    <location>
        <begin position="1"/>
        <end position="88"/>
    </location>
</feature>
<dbReference type="EMBL" id="MVFC01000001">
    <property type="protein sequence ID" value="OON82857.1"/>
    <property type="molecule type" value="Genomic_DNA"/>
</dbReference>
<gene>
    <name evidence="2" type="ORF">B1H18_02170</name>
</gene>
<evidence type="ECO:0000313" key="2">
    <source>
        <dbReference type="EMBL" id="OON82857.1"/>
    </source>
</evidence>
<feature type="compositionally biased region" description="Low complexity" evidence="1">
    <location>
        <begin position="9"/>
        <end position="23"/>
    </location>
</feature>
<dbReference type="PANTHER" id="PTHR38436:SF1">
    <property type="entry name" value="ESTER CYCLASE"/>
    <property type="match status" value="1"/>
</dbReference>
<proteinExistence type="predicted"/>
<name>A0A1V4AGN5_9ACTN</name>
<reference evidence="2 3" key="1">
    <citation type="submission" date="2017-02" db="EMBL/GenBank/DDBJ databases">
        <title>Draft Genome Sequence of Streptomyces tsukubaensis F601, a Producer of the immunosuppressant tacrolimus FK506.</title>
        <authorList>
            <person name="Zong G."/>
            <person name="Zhong C."/>
            <person name="Fu J."/>
            <person name="Qin R."/>
            <person name="Cao G."/>
        </authorList>
    </citation>
    <scope>NUCLEOTIDE SEQUENCE [LARGE SCALE GENOMIC DNA]</scope>
    <source>
        <strain evidence="2 3">F601</strain>
    </source>
</reference>
<dbReference type="SUPFAM" id="SSF54427">
    <property type="entry name" value="NTF2-like"/>
    <property type="match status" value="2"/>
</dbReference>
<dbReference type="GO" id="GO:0030638">
    <property type="term" value="P:polyketide metabolic process"/>
    <property type="evidence" value="ECO:0007669"/>
    <property type="project" value="InterPro"/>
</dbReference>
<protein>
    <recommendedName>
        <fullName evidence="4">Ester cyclase</fullName>
    </recommendedName>
</protein>
<dbReference type="AlphaFoldDB" id="A0A1V4AGN5"/>
<evidence type="ECO:0000256" key="1">
    <source>
        <dbReference type="SAM" id="MobiDB-lite"/>
    </source>
</evidence>
<organism evidence="2 3">
    <name type="scientific">Streptomyces tsukubensis</name>
    <dbReference type="NCBI Taxonomy" id="83656"/>
    <lineage>
        <taxon>Bacteria</taxon>
        <taxon>Bacillati</taxon>
        <taxon>Actinomycetota</taxon>
        <taxon>Actinomycetes</taxon>
        <taxon>Kitasatosporales</taxon>
        <taxon>Streptomycetaceae</taxon>
        <taxon>Streptomyces</taxon>
    </lineage>
</organism>
<comment type="caution">
    <text evidence="2">The sequence shown here is derived from an EMBL/GenBank/DDBJ whole genome shotgun (WGS) entry which is preliminary data.</text>
</comment>
<accession>A0A1V4AGN5</accession>
<dbReference type="Proteomes" id="UP000190539">
    <property type="component" value="Unassembled WGS sequence"/>
</dbReference>
<dbReference type="STRING" id="83656.B1H18_02170"/>
<sequence length="425" mass="47537">MPTPEHETGPTPTAGPERPTAGPERPTAGPEHPAPRTTDLPTLGEGGEGEGRRFMPPDFSIALASGRGADTPGPDGPLPIPGNGERRQPMRGFEEGYTDIVDWIVRVTHRIWEDQDIGYIYDTYSPGCRIHDDTGLSTGVEQLLGSTLQRVHAFPDCRHYADDVIWAGDDDRGFITSHRDVNVGHHTGRWNWGEPTGRRLDTWVIANCAVRENEIYEEWVLYNTGSILNQMGIDVVEAARLQGARLTGPVLDGTQAGDIDRLLGGRKPLPYPAPSRRDGADIEHTVRALFHNLYNRRDLSAVDRAYTPNVRWYGTGDRTGYGRSDVRTWARSLLSTFPDLGTQIDDLHWMGNDREGYRASVRWSAVGTHRGHALYGAPTGRRVHLWGITQLYIDRHHRITEEWNLFNEFAILTQLLRPEPAPLTP</sequence>
<evidence type="ECO:0000313" key="3">
    <source>
        <dbReference type="Proteomes" id="UP000190539"/>
    </source>
</evidence>
<dbReference type="Gene3D" id="3.10.450.50">
    <property type="match status" value="2"/>
</dbReference>
<keyword evidence="3" id="KW-1185">Reference proteome</keyword>
<dbReference type="Pfam" id="PF07366">
    <property type="entry name" value="SnoaL"/>
    <property type="match status" value="2"/>
</dbReference>
<dbReference type="InterPro" id="IPR032710">
    <property type="entry name" value="NTF2-like_dom_sf"/>
</dbReference>